<keyword evidence="1" id="KW-1133">Transmembrane helix</keyword>
<evidence type="ECO:0000313" key="3">
    <source>
        <dbReference type="Proteomes" id="UP000260025"/>
    </source>
</evidence>
<keyword evidence="1" id="KW-0472">Membrane</keyword>
<dbReference type="RefSeq" id="WP_117444400.1">
    <property type="nucleotide sequence ID" value="NZ_JAJFEN010000003.1"/>
</dbReference>
<feature type="transmembrane region" description="Helical" evidence="1">
    <location>
        <begin position="12"/>
        <end position="32"/>
    </location>
</feature>
<feature type="transmembrane region" description="Helical" evidence="1">
    <location>
        <begin position="52"/>
        <end position="69"/>
    </location>
</feature>
<sequence>MNNKVKPKKVTKIVYNCLIFFIAILAFIRWMSAFDKSIVVINAEINSHISNFALSLVFYLGVGFPWILQKKPFNKIILLGLFIIIANVICETVMGFMNTTDILDAIYGIAGTFIGFCYFFVINKYGLEDIHEER</sequence>
<protein>
    <recommendedName>
        <fullName evidence="4">VanZ-like domain-containing protein</fullName>
    </recommendedName>
</protein>
<dbReference type="Proteomes" id="UP000260025">
    <property type="component" value="Unassembled WGS sequence"/>
</dbReference>
<feature type="transmembrane region" description="Helical" evidence="1">
    <location>
        <begin position="76"/>
        <end position="96"/>
    </location>
</feature>
<feature type="transmembrane region" description="Helical" evidence="1">
    <location>
        <begin position="102"/>
        <end position="121"/>
    </location>
</feature>
<evidence type="ECO:0008006" key="4">
    <source>
        <dbReference type="Google" id="ProtNLM"/>
    </source>
</evidence>
<gene>
    <name evidence="2" type="ORF">DXA38_17960</name>
</gene>
<organism evidence="2 3">
    <name type="scientific">Clostridium innocuum</name>
    <dbReference type="NCBI Taxonomy" id="1522"/>
    <lineage>
        <taxon>Bacteria</taxon>
        <taxon>Bacillati</taxon>
        <taxon>Bacillota</taxon>
        <taxon>Clostridia</taxon>
        <taxon>Eubacteriales</taxon>
        <taxon>Clostridiaceae</taxon>
        <taxon>Clostridium</taxon>
    </lineage>
</organism>
<accession>A0A3E2VN65</accession>
<dbReference type="EMBL" id="QVEV01000035">
    <property type="protein sequence ID" value="RGC12225.1"/>
    <property type="molecule type" value="Genomic_DNA"/>
</dbReference>
<proteinExistence type="predicted"/>
<comment type="caution">
    <text evidence="2">The sequence shown here is derived from an EMBL/GenBank/DDBJ whole genome shotgun (WGS) entry which is preliminary data.</text>
</comment>
<dbReference type="AlphaFoldDB" id="A0A3E2VN65"/>
<dbReference type="OrthoDB" id="2195233at2"/>
<keyword evidence="1" id="KW-0812">Transmembrane</keyword>
<evidence type="ECO:0000256" key="1">
    <source>
        <dbReference type="SAM" id="Phobius"/>
    </source>
</evidence>
<reference evidence="2 3" key="1">
    <citation type="submission" date="2018-08" db="EMBL/GenBank/DDBJ databases">
        <title>A genome reference for cultivated species of the human gut microbiota.</title>
        <authorList>
            <person name="Zou Y."/>
            <person name="Xue W."/>
            <person name="Luo G."/>
        </authorList>
    </citation>
    <scope>NUCLEOTIDE SEQUENCE [LARGE SCALE GENOMIC DNA]</scope>
    <source>
        <strain evidence="2 3">OF01-2LB</strain>
    </source>
</reference>
<evidence type="ECO:0000313" key="2">
    <source>
        <dbReference type="EMBL" id="RGC12225.1"/>
    </source>
</evidence>
<name>A0A3E2VN65_CLOIN</name>